<dbReference type="Pfam" id="PF07714">
    <property type="entry name" value="PK_Tyr_Ser-Thr"/>
    <property type="match status" value="1"/>
</dbReference>
<dbReference type="EMBL" id="CAJNOJ010000538">
    <property type="protein sequence ID" value="CAF1479190.1"/>
    <property type="molecule type" value="Genomic_DNA"/>
</dbReference>
<evidence type="ECO:0000259" key="1">
    <source>
        <dbReference type="PROSITE" id="PS50011"/>
    </source>
</evidence>
<accession>A0A815RPK1</accession>
<comment type="caution">
    <text evidence="2">The sequence shown here is derived from an EMBL/GenBank/DDBJ whole genome shotgun (WGS) entry which is preliminary data.</text>
</comment>
<dbReference type="InterPro" id="IPR011009">
    <property type="entry name" value="Kinase-like_dom_sf"/>
</dbReference>
<evidence type="ECO:0000313" key="2">
    <source>
        <dbReference type="EMBL" id="CAF1479190.1"/>
    </source>
</evidence>
<proteinExistence type="predicted"/>
<name>A0A815RPK1_ADIRI</name>
<dbReference type="SUPFAM" id="SSF56112">
    <property type="entry name" value="Protein kinase-like (PK-like)"/>
    <property type="match status" value="1"/>
</dbReference>
<protein>
    <recommendedName>
        <fullName evidence="1">Protein kinase domain-containing protein</fullName>
    </recommendedName>
</protein>
<dbReference type="Gene3D" id="1.10.510.10">
    <property type="entry name" value="Transferase(Phosphotransferase) domain 1"/>
    <property type="match status" value="1"/>
</dbReference>
<reference evidence="2" key="1">
    <citation type="submission" date="2021-02" db="EMBL/GenBank/DDBJ databases">
        <authorList>
            <person name="Nowell W R."/>
        </authorList>
    </citation>
    <scope>NUCLEOTIDE SEQUENCE</scope>
</reference>
<organism evidence="2 3">
    <name type="scientific">Adineta ricciae</name>
    <name type="common">Rotifer</name>
    <dbReference type="NCBI Taxonomy" id="249248"/>
    <lineage>
        <taxon>Eukaryota</taxon>
        <taxon>Metazoa</taxon>
        <taxon>Spiralia</taxon>
        <taxon>Gnathifera</taxon>
        <taxon>Rotifera</taxon>
        <taxon>Eurotatoria</taxon>
        <taxon>Bdelloidea</taxon>
        <taxon>Adinetida</taxon>
        <taxon>Adinetidae</taxon>
        <taxon>Adineta</taxon>
    </lineage>
</organism>
<dbReference type="OrthoDB" id="4062651at2759"/>
<feature type="domain" description="Protein kinase" evidence="1">
    <location>
        <begin position="1"/>
        <end position="120"/>
    </location>
</feature>
<dbReference type="InterPro" id="IPR000719">
    <property type="entry name" value="Prot_kinase_dom"/>
</dbReference>
<evidence type="ECO:0000313" key="3">
    <source>
        <dbReference type="Proteomes" id="UP000663852"/>
    </source>
</evidence>
<dbReference type="Proteomes" id="UP000663852">
    <property type="component" value="Unassembled WGS sequence"/>
</dbReference>
<dbReference type="AlphaFoldDB" id="A0A815RPK1"/>
<dbReference type="InterPro" id="IPR001245">
    <property type="entry name" value="Ser-Thr/Tyr_kinase_cat_dom"/>
</dbReference>
<dbReference type="GO" id="GO:0004674">
    <property type="term" value="F:protein serine/threonine kinase activity"/>
    <property type="evidence" value="ECO:0007669"/>
    <property type="project" value="TreeGrafter"/>
</dbReference>
<dbReference type="PANTHER" id="PTHR24359">
    <property type="entry name" value="SERINE/THREONINE-PROTEIN KINASE SBK1"/>
    <property type="match status" value="1"/>
</dbReference>
<sequence>MPRYSTSLRSFLEKKNLRGINADKAIEISRNTASVIAYMHTYDLVHRDIEVENILIDEYDLVYLADFDITVLMSSTASNSSSDRLQSYKDSAIDVYLLGVLMFVGVPKENYIPASNLNVE</sequence>
<dbReference type="PROSITE" id="PS50011">
    <property type="entry name" value="PROTEIN_KINASE_DOM"/>
    <property type="match status" value="1"/>
</dbReference>
<dbReference type="PANTHER" id="PTHR24359:SF1">
    <property type="entry name" value="INHIBITOR OF NUCLEAR FACTOR KAPPA-B KINASE EPSILON SUBUNIT HOMOLOG 1-RELATED"/>
    <property type="match status" value="1"/>
</dbReference>
<gene>
    <name evidence="2" type="ORF">EDS130_LOCUS41324</name>
</gene>
<dbReference type="GO" id="GO:0005524">
    <property type="term" value="F:ATP binding"/>
    <property type="evidence" value="ECO:0007669"/>
    <property type="project" value="InterPro"/>
</dbReference>